<comment type="caution">
    <text evidence="10">The sequence shown here is derived from an EMBL/GenBank/DDBJ whole genome shotgun (WGS) entry which is preliminary data.</text>
</comment>
<dbReference type="RefSeq" id="WP_165180391.1">
    <property type="nucleotide sequence ID" value="NZ_JAAKZI010000002.1"/>
</dbReference>
<evidence type="ECO:0000256" key="7">
    <source>
        <dbReference type="ARBA" id="ARBA00023136"/>
    </source>
</evidence>
<dbReference type="PANTHER" id="PTHR34979">
    <property type="entry name" value="INNER MEMBRANE PROTEIN YGAZ"/>
    <property type="match status" value="1"/>
</dbReference>
<evidence type="ECO:0000256" key="5">
    <source>
        <dbReference type="ARBA" id="ARBA00022692"/>
    </source>
</evidence>
<comment type="similarity">
    <text evidence="2">Belongs to the AzlC family.</text>
</comment>
<keyword evidence="6 9" id="KW-1133">Transmembrane helix</keyword>
<protein>
    <submittedName>
        <fullName evidence="10">Branched-chain amino acid ABC transporter permease</fullName>
    </submittedName>
</protein>
<proteinExistence type="inferred from homology"/>
<organism evidence="10 11">
    <name type="scientific">Arthrobacter silviterrae</name>
    <dbReference type="NCBI Taxonomy" id="2026658"/>
    <lineage>
        <taxon>Bacteria</taxon>
        <taxon>Bacillati</taxon>
        <taxon>Actinomycetota</taxon>
        <taxon>Actinomycetes</taxon>
        <taxon>Micrococcales</taxon>
        <taxon>Micrococcaceae</taxon>
        <taxon>Arthrobacter</taxon>
    </lineage>
</organism>
<feature type="transmembrane region" description="Helical" evidence="9">
    <location>
        <begin position="156"/>
        <end position="172"/>
    </location>
</feature>
<sequence>MKLRESPAAKIGASIAVATGLYGVSFGALSVASGLSFWQTMALSFLLFSGGSQFAFIGVVAGGGSGVAAMSASALLGIRNGVYGMQLNALLRPTGWRRFASAHLTIDESTATATGQADPAEQRRGFWVAGLGIFIFWNVMTAVGAVIGNALGDPKQWGLDGAAVAAFLGLLWPRIKAFQPAAIAVVCAVVTLLAVPFVPPGVPILVAALVAGLIGWFRHGRTPDHAPGHVDDGLEPDIEPYRHDAGARPPRPARLGQGEDA</sequence>
<feature type="transmembrane region" description="Helical" evidence="9">
    <location>
        <begin position="12"/>
        <end position="35"/>
    </location>
</feature>
<evidence type="ECO:0000256" key="6">
    <source>
        <dbReference type="ARBA" id="ARBA00022989"/>
    </source>
</evidence>
<evidence type="ECO:0000256" key="4">
    <source>
        <dbReference type="ARBA" id="ARBA00022475"/>
    </source>
</evidence>
<evidence type="ECO:0000256" key="2">
    <source>
        <dbReference type="ARBA" id="ARBA00010735"/>
    </source>
</evidence>
<dbReference type="InterPro" id="IPR011606">
    <property type="entry name" value="Brnchd-chn_aa_trnsp_permease"/>
</dbReference>
<keyword evidence="11" id="KW-1185">Reference proteome</keyword>
<evidence type="ECO:0000256" key="9">
    <source>
        <dbReference type="SAM" id="Phobius"/>
    </source>
</evidence>
<feature type="transmembrane region" description="Helical" evidence="9">
    <location>
        <begin position="126"/>
        <end position="150"/>
    </location>
</feature>
<evidence type="ECO:0000313" key="11">
    <source>
        <dbReference type="Proteomes" id="UP000479226"/>
    </source>
</evidence>
<keyword evidence="7 9" id="KW-0472">Membrane</keyword>
<keyword evidence="3" id="KW-0813">Transport</keyword>
<gene>
    <name evidence="10" type="ORF">G6N77_02380</name>
</gene>
<keyword evidence="5 9" id="KW-0812">Transmembrane</keyword>
<evidence type="ECO:0000256" key="1">
    <source>
        <dbReference type="ARBA" id="ARBA00004651"/>
    </source>
</evidence>
<dbReference type="Proteomes" id="UP000479226">
    <property type="component" value="Unassembled WGS sequence"/>
</dbReference>
<comment type="subcellular location">
    <subcellularLocation>
        <location evidence="1">Cell membrane</location>
        <topology evidence="1">Multi-pass membrane protein</topology>
    </subcellularLocation>
</comment>
<feature type="transmembrane region" description="Helical" evidence="9">
    <location>
        <begin position="55"/>
        <end position="78"/>
    </location>
</feature>
<accession>A0ABX0D5Z8</accession>
<dbReference type="EMBL" id="JAAKZI010000002">
    <property type="protein sequence ID" value="NGN82312.1"/>
    <property type="molecule type" value="Genomic_DNA"/>
</dbReference>
<feature type="transmembrane region" description="Helical" evidence="9">
    <location>
        <begin position="177"/>
        <end position="195"/>
    </location>
</feature>
<evidence type="ECO:0000256" key="3">
    <source>
        <dbReference type="ARBA" id="ARBA00022448"/>
    </source>
</evidence>
<dbReference type="Pfam" id="PF03591">
    <property type="entry name" value="AzlC"/>
    <property type="match status" value="1"/>
</dbReference>
<name>A0ABX0D5Z8_9MICC</name>
<evidence type="ECO:0000256" key="8">
    <source>
        <dbReference type="SAM" id="MobiDB-lite"/>
    </source>
</evidence>
<reference evidence="10 11" key="1">
    <citation type="submission" date="2020-02" db="EMBL/GenBank/DDBJ databases">
        <title>Genome sequence of the type strain DSM 27180 of Arthrobacter silviterrae.</title>
        <authorList>
            <person name="Gao J."/>
            <person name="Sun J."/>
        </authorList>
    </citation>
    <scope>NUCLEOTIDE SEQUENCE [LARGE SCALE GENOMIC DNA]</scope>
    <source>
        <strain evidence="10 11">DSM 27180</strain>
    </source>
</reference>
<dbReference type="PANTHER" id="PTHR34979:SF1">
    <property type="entry name" value="INNER MEMBRANE PROTEIN YGAZ"/>
    <property type="match status" value="1"/>
</dbReference>
<evidence type="ECO:0000313" key="10">
    <source>
        <dbReference type="EMBL" id="NGN82312.1"/>
    </source>
</evidence>
<keyword evidence="4" id="KW-1003">Cell membrane</keyword>
<feature type="region of interest" description="Disordered" evidence="8">
    <location>
        <begin position="225"/>
        <end position="261"/>
    </location>
</feature>